<dbReference type="Proteomes" id="UP000319619">
    <property type="component" value="Unassembled WGS sequence"/>
</dbReference>
<evidence type="ECO:0000313" key="2">
    <source>
        <dbReference type="EMBL" id="TKJ41680.1"/>
    </source>
</evidence>
<dbReference type="GO" id="GO:0016747">
    <property type="term" value="F:acyltransferase activity, transferring groups other than amino-acyl groups"/>
    <property type="evidence" value="ECO:0007669"/>
    <property type="project" value="InterPro"/>
</dbReference>
<dbReference type="AlphaFoldDB" id="A0A532V381"/>
<organism evidence="2 3">
    <name type="scientific">candidate division LCP-89 bacterium B3_LCP</name>
    <dbReference type="NCBI Taxonomy" id="2012998"/>
    <lineage>
        <taxon>Bacteria</taxon>
        <taxon>Pseudomonadati</taxon>
        <taxon>Bacteria division LCP-89</taxon>
    </lineage>
</organism>
<dbReference type="SUPFAM" id="SSF55729">
    <property type="entry name" value="Acyl-CoA N-acyltransferases (Nat)"/>
    <property type="match status" value="1"/>
</dbReference>
<name>A0A532V381_UNCL8</name>
<dbReference type="InterPro" id="IPR039968">
    <property type="entry name" value="BcerS-like"/>
</dbReference>
<dbReference type="InterPro" id="IPR000182">
    <property type="entry name" value="GNAT_dom"/>
</dbReference>
<evidence type="ECO:0000259" key="1">
    <source>
        <dbReference type="PROSITE" id="PS51186"/>
    </source>
</evidence>
<dbReference type="PROSITE" id="PS51186">
    <property type="entry name" value="GNAT"/>
    <property type="match status" value="1"/>
</dbReference>
<dbReference type="Gene3D" id="3.40.630.30">
    <property type="match status" value="1"/>
</dbReference>
<gene>
    <name evidence="2" type="ORF">CEE37_03690</name>
</gene>
<proteinExistence type="predicted"/>
<dbReference type="EMBL" id="NJBN01000002">
    <property type="protein sequence ID" value="TKJ41680.1"/>
    <property type="molecule type" value="Genomic_DNA"/>
</dbReference>
<feature type="domain" description="N-acetyltransferase" evidence="1">
    <location>
        <begin position="197"/>
        <end position="370"/>
    </location>
</feature>
<keyword evidence="2" id="KW-0808">Transferase</keyword>
<comment type="caution">
    <text evidence="2">The sequence shown here is derived from an EMBL/GenBank/DDBJ whole genome shotgun (WGS) entry which is preliminary data.</text>
</comment>
<accession>A0A532V381</accession>
<reference evidence="2 3" key="1">
    <citation type="submission" date="2017-06" db="EMBL/GenBank/DDBJ databases">
        <title>Novel microbial phyla capable of carbon fixation and sulfur reduction in deep-sea sediments.</title>
        <authorList>
            <person name="Huang J."/>
            <person name="Baker B."/>
            <person name="Wang Y."/>
        </authorList>
    </citation>
    <scope>NUCLEOTIDE SEQUENCE [LARGE SCALE GENOMIC DNA]</scope>
    <source>
        <strain evidence="2">B3_LCP</strain>
    </source>
</reference>
<protein>
    <submittedName>
        <fullName evidence="2">N-acetyltransferase</fullName>
    </submittedName>
</protein>
<dbReference type="PANTHER" id="PTHR41368">
    <property type="entry name" value="PROTEIN YGHO"/>
    <property type="match status" value="1"/>
</dbReference>
<dbReference type="InterPro" id="IPR016181">
    <property type="entry name" value="Acyl_CoA_acyltransferase"/>
</dbReference>
<dbReference type="PANTHER" id="PTHR41368:SF1">
    <property type="entry name" value="PROTEIN YGHO"/>
    <property type="match status" value="1"/>
</dbReference>
<evidence type="ECO:0000313" key="3">
    <source>
        <dbReference type="Proteomes" id="UP000319619"/>
    </source>
</evidence>
<sequence length="370" mass="42699">MSIQIEIIRKERHLKGFLNLPRHIYRGNPNWVPPLISDIKKTLHPQKNPFFQHAQMTRMIAKKNGKIAGRICAIHDHAHQDYWQEPVGFFGFFECIDDQEVADTLIAAAAEWLRQRGIKTMRGPMNPSTNDSCGVLIDSFDVPPVLMMPYNPPYYNTLIEKAGLAKVKDLYAYKISKDDIPERIIRIGDKIAERINVNIRPVIIKDFKNEIERIRSIYNQAWSKNWGFVPMTEAEFDHTAKDLKKIIDPQLAFIAEDEGQAVGFSLALPDLNIALKHLNGRLFPFGILKLLYYSRKINCARVITMGVVEGYRNRGIDILFYLESLRRAVANGYNWGELSWVLEDNDAMNKAIEMVGGKVYKRYRIYEMPL</sequence>